<accession>A0AAV2PQZ0</accession>
<proteinExistence type="predicted"/>
<dbReference type="Pfam" id="PF09172">
    <property type="entry name" value="Vit_open_b-sht"/>
    <property type="match status" value="1"/>
</dbReference>
<evidence type="ECO:0000259" key="4">
    <source>
        <dbReference type="SMART" id="SM01169"/>
    </source>
</evidence>
<evidence type="ECO:0000256" key="2">
    <source>
        <dbReference type="ARBA" id="ARBA00022525"/>
    </source>
</evidence>
<name>A0AAV2PQZ0_MEGNR</name>
<dbReference type="GO" id="GO:0005319">
    <property type="term" value="F:lipid transporter activity"/>
    <property type="evidence" value="ECO:0007669"/>
    <property type="project" value="InterPro"/>
</dbReference>
<dbReference type="Gene3D" id="2.20.80.10">
    <property type="entry name" value="Lipovitellin-phosvitin complex, chain A, domain 4"/>
    <property type="match status" value="1"/>
</dbReference>
<protein>
    <recommendedName>
        <fullName evidence="4">Vitellinogen open beta-sheet domain-containing protein</fullName>
    </recommendedName>
</protein>
<organism evidence="5 6">
    <name type="scientific">Meganyctiphanes norvegica</name>
    <name type="common">Northern krill</name>
    <name type="synonym">Thysanopoda norvegica</name>
    <dbReference type="NCBI Taxonomy" id="48144"/>
    <lineage>
        <taxon>Eukaryota</taxon>
        <taxon>Metazoa</taxon>
        <taxon>Ecdysozoa</taxon>
        <taxon>Arthropoda</taxon>
        <taxon>Crustacea</taxon>
        <taxon>Multicrustacea</taxon>
        <taxon>Malacostraca</taxon>
        <taxon>Eumalacostraca</taxon>
        <taxon>Eucarida</taxon>
        <taxon>Euphausiacea</taxon>
        <taxon>Euphausiidae</taxon>
        <taxon>Meganyctiphanes</taxon>
    </lineage>
</organism>
<evidence type="ECO:0000313" key="6">
    <source>
        <dbReference type="Proteomes" id="UP001497623"/>
    </source>
</evidence>
<dbReference type="SMART" id="SM01169">
    <property type="entry name" value="DUF1943"/>
    <property type="match status" value="1"/>
</dbReference>
<dbReference type="InterPro" id="IPR015817">
    <property type="entry name" value="Vitellinogen_open_b-sht_sub1"/>
</dbReference>
<comment type="subcellular location">
    <subcellularLocation>
        <location evidence="1">Secreted</location>
    </subcellularLocation>
</comment>
<sequence length="2671" mass="305004">MVQAVLLYEEVNQVGTFVYTHLQNMKESGLPSRAEVQGFLSNQEIKSKFTSDVTKFSRNFEWSAFYDQLNIGAGIDSNIVFSQESYIPRSVTFNLTTDLFGHSVNLLEVGARVEGFTRYLEKILGVVPQEDPKPMKNDQINALIKTVSRGNYYRNKDAEVSLHMQTFGNEIYFRHYHGMEKIMEAANKLNPLELVTKLNAGETLNLQKSFVPVESTIILPTTAGLPLNLSLTASVALDMQASGSINVFQLMNRGNAEITGRLNPSVGVEVVGSMMIDGHAAQSGAQLVSSLHSSSVVDARLELRGSELFLVDINMPRDKMEILNFKSNVILVHGSNLNNVNDQTLEPLEGVLADRMDLDACSDFREEVGTELCWSVHYPNATRFPDSPHFPLTGPAELKVSLHKTDPSLTSYQFRYKWERREDYRTFLISLNTPGTTVDREHSIKYNVNFKDMNIRMALHSPKKIIESTGRYVWKKEEFRIDLSLLIDRLQSAALSAGWTWHKKATKQLITPIFSIVWQDKDLIKVTGDIEVHSKSNAALYEVDLGFEYPLFGGPRGPTQAKGSIKGKVTGTRSSNDINLDVSYRSSLREPVQQMKLEYLVTNSSTSTDLKYDRRWRFYFSQFPNINFKGQWHYRLHYGSVENILQLNFGKNFESPEHRVDIFQGYTLYMSPDSRNTFNITGAIKHVKTNLDLKAGLDLFMDSRVINTGFHVQYATGRVLESRLHLTKVLSGFLKGNGEWIFNIPEVTKMSIKGNITETKRREYKYEVDAQLSENHWIEASGVYKDQSTHLETRHNLQLDLRLPSYGLTRTNTTFHADHRQITVLGQMMTDSGHKYRMRGTYIGTFDDMDAREHALQIELHLPNQVFTANTELSIGNKVTVTTDVHLDSFRDIYLSVIADILQENRRGLQVQLKWDANRDPNQKLDVRTAYENKGLRGSNLEVETELGFLGHKYKARWDSIKERTEIDKDTLWEQRHEGFFSWEDPMQVKQKITGGMNFRLRRGDMAEMSGRIGFTTPFENWEDNFIEQKYIRDADKIDSFIKAKWHHDENLNIHLLLQKQIDIEVFRIESKVDISSSFEGLAGASTGFQLKKKTGVANTNFYIEWDTDRLEISLEGKDDSDDIRSHYIISGNIFTTMEGYRHMSSSVDLLLTGTSLSSHAVAKWDSDVYKLVLSGDVYSGYDYLKGDISISTPYTTVEQVLMNIRIYHNPIEQEDKVLVTVGWAGEQVVVEGTAATQPEHFKVGLTIKTPFVDFRNIDIALGYTRGTEFKTELKVKWNNIVNSGLVLIGHTTSLSDFLISATVMTPIPNYDEIIFEIRNLFRIRPEVRVHSRVYGQFGDNKIGLGARYETGDENPRMRTSMELYTPLPTLRTVYFDILDNSSANHFIYDSQVLYGLEKKFRLKLDLENKEDYADFISLADLPFAQLSDRLDDTHLEASGRISWNPEVSVQMDFVSNNTYETEASILARFPSPYEGLFNVDLATPFEGYETAKVVINYDVRSEEDRRNEMGFLIFELNSPAGGDYHGIIQGKEGHYRGNYTTAFSPFRKGEFEYKLVARDVLKSHADMRLAWDEGEISINAVVEFEDNFIKVLDGTLKTPWVGLQETQINLLGEAQEGNYKNIIEVTGSEGKYLGNLIWTQTHEQDWELDVTMDTDLEGQDQFYQLNLRWRDQTNLSRIFGIEIKTPHNGLNHVLLNFELQKNTVPYNLKLEWISMTLGEGDLNFNIQQVSFSDLDLSVKMNLHKNTNRLKKYHTVFQLINAFKRDWIDFSWNIDLTSNQKQWDQMVFNGTIRQVTLEKPGELRLHLKWPETDPLTFRLYADHKDNFKIIRPSIELDFTKSEYKFSGELIKNDKDLNLRGIVEWRLQEAQKKQVEFISKVLMEDGAIDGEATLILPFKDKNPWKTNKASIKSSKKDSRNHFTMVINSGKHTTEITGNIVAPDFPTAEGVITISSSLASSPLPIILKFKQELTLKQYLGEYNLEYPELIKSSRKWIHKAVNASLLHKYLPSGVSGKLQFAGEITKKIPVTINYGFEFPSTGDIMIELGVMYSVLDLNIKADRVTVIFPDGVEKRQFSLEIDNPLWPFGFSSTKETKTISISEYDKKTTLTLYDLQDKERAINVTLNRNKDESGRLFTVQAQLPTRLITFSTGYNFTHDQFGGIFIIGWSKYEKIEVILDWKDVSEGFMKEHVLHGRIAHPFRTVQLDGHYKRSSKDIHAKFDFNWDFEDESASNEVVTGEFKWSDESNYGERQYKIFMGFGHPKLEKDMSLHGEFQQTAEVLLGGSLYLQYSPDSLKDLNMDMAIRRDISPMGSALFVSDLSILHPSSNLTVTSNGSLQVGGGIYGFKQSFLYVTENGLHHTAQVDALVDIINKKMHALLEGAEKVVDVHVIITQEAGDRWMMEAVGTPGQKHPITSKLELHPKHPVFTLTIDNIASWTNDTDFNFLLSGPRFLADRAVIQGGVEDLRNAKFSMRHQVPAWLLKKARGISDEDDIEETESEELVWVNDADFFLRLNHSRLLTSRLAWRTNIKNEFMSEVGELIGMSYDLRTDLQQWAINAAKVAAKEAAKRTQPIAMDLAGVARPLLLDFRNESAAFMEDLILLYRSINSTAQELKMKETLTFIFEKIAGTLNDIPFIKRLRERGGGGGGVQLKVVVEKLKGLYNYIFSKVN</sequence>
<evidence type="ECO:0000313" key="5">
    <source>
        <dbReference type="EMBL" id="CAL4063339.1"/>
    </source>
</evidence>
<dbReference type="InterPro" id="IPR015819">
    <property type="entry name" value="Lipid_transp_b-sht_shell"/>
</dbReference>
<dbReference type="GO" id="GO:0005576">
    <property type="term" value="C:extracellular region"/>
    <property type="evidence" value="ECO:0007669"/>
    <property type="project" value="UniProtKB-SubCell"/>
</dbReference>
<dbReference type="InterPro" id="IPR015255">
    <property type="entry name" value="Vitellinogen_open_b-sht"/>
</dbReference>
<dbReference type="InterPro" id="IPR009454">
    <property type="entry name" value="Lipid_transpt_open_b-sht"/>
</dbReference>
<dbReference type="EMBL" id="CAXKWB010001113">
    <property type="protein sequence ID" value="CAL4063339.1"/>
    <property type="molecule type" value="Genomic_DNA"/>
</dbReference>
<reference evidence="5 6" key="1">
    <citation type="submission" date="2024-05" db="EMBL/GenBank/DDBJ databases">
        <authorList>
            <person name="Wallberg A."/>
        </authorList>
    </citation>
    <scope>NUCLEOTIDE SEQUENCE [LARGE SCALE GENOMIC DNA]</scope>
</reference>
<evidence type="ECO:0000256" key="1">
    <source>
        <dbReference type="ARBA" id="ARBA00004613"/>
    </source>
</evidence>
<evidence type="ECO:0000256" key="3">
    <source>
        <dbReference type="ARBA" id="ARBA00023180"/>
    </source>
</evidence>
<dbReference type="PANTHER" id="PTHR23345:SF15">
    <property type="entry name" value="VITELLOGENIN 1-RELATED"/>
    <property type="match status" value="1"/>
</dbReference>
<keyword evidence="2" id="KW-0964">Secreted</keyword>
<dbReference type="PANTHER" id="PTHR23345">
    <property type="entry name" value="VITELLOGENIN-RELATED"/>
    <property type="match status" value="1"/>
</dbReference>
<dbReference type="InterPro" id="IPR050733">
    <property type="entry name" value="Vitellogenin/Apolipophorin"/>
</dbReference>
<dbReference type="Gene3D" id="2.20.50.20">
    <property type="entry name" value="Lipovitellin. Chain A, domain 3"/>
    <property type="match status" value="1"/>
</dbReference>
<dbReference type="Proteomes" id="UP001497623">
    <property type="component" value="Unassembled WGS sequence"/>
</dbReference>
<feature type="non-terminal residue" evidence="5">
    <location>
        <position position="2671"/>
    </location>
</feature>
<feature type="domain" description="Vitellinogen open beta-sheet" evidence="4">
    <location>
        <begin position="55"/>
        <end position="332"/>
    </location>
</feature>
<gene>
    <name evidence="5" type="ORF">MNOR_LOCUS3302</name>
</gene>
<dbReference type="Pfam" id="PF06448">
    <property type="entry name" value="DUF1081"/>
    <property type="match status" value="1"/>
</dbReference>
<keyword evidence="6" id="KW-1185">Reference proteome</keyword>
<comment type="caution">
    <text evidence="5">The sequence shown here is derived from an EMBL/GenBank/DDBJ whole genome shotgun (WGS) entry which is preliminary data.</text>
</comment>
<keyword evidence="3" id="KW-0325">Glycoprotein</keyword>
<dbReference type="SUPFAM" id="SSF56968">
    <property type="entry name" value="Lipovitellin-phosvitin complex, beta-sheet shell regions"/>
    <property type="match status" value="1"/>
</dbReference>